<name>A0A382BL00_9ZZZZ</name>
<sequence length="482" mass="53573">MLFVAVVWLSSLLGLLAEGHTVKVTRHFNENPHWDGYRNRLLPEKLPIIRQYFGHQESNHAGGGNPGEIGGTVQRSVTRAYYAKVIPGRTFHDKLAASGKFAVTRADGGSGVLIGWFHHTSRGWRTPNSIGFRIDGNGGNYRLFYEYGTSKWRTGGGGAFEGPRWQTTKTKPFQADGTIHQWSLAYDPDGNEKQGIMTFTLDGKTYPLPLSQSHKSDGANFNRFGIWNLQANGDRMDFYIDDLVLDGTPQDFSSDAGWEGVGNQVEFEERIIRPFHDFGYSQTNHTGGEPGELGGIIYRDEKPAYYGAMVETLTLENELEATGKIALTDAGSDSAFYLGWFNSATKMDNKIPEHKARQKNYLAILVEGPSRVGHYFRPSYGTSTGEGLTAPHPVTRKEPPIIRPDGQIHEWSMRYSPSEAGDKGQVRITLDGKAHTLNLRPGDKARGAKFDRFGIFNMQSGGHHVRVYIDELTHTSKAKTGN</sequence>
<gene>
    <name evidence="1" type="ORF">METZ01_LOCUS166731</name>
</gene>
<evidence type="ECO:0000313" key="1">
    <source>
        <dbReference type="EMBL" id="SVB13877.1"/>
    </source>
</evidence>
<accession>A0A382BL00</accession>
<proteinExistence type="predicted"/>
<protein>
    <submittedName>
        <fullName evidence="1">Uncharacterized protein</fullName>
    </submittedName>
</protein>
<organism evidence="1">
    <name type="scientific">marine metagenome</name>
    <dbReference type="NCBI Taxonomy" id="408172"/>
    <lineage>
        <taxon>unclassified sequences</taxon>
        <taxon>metagenomes</taxon>
        <taxon>ecological metagenomes</taxon>
    </lineage>
</organism>
<dbReference type="EMBL" id="UINC01030075">
    <property type="protein sequence ID" value="SVB13877.1"/>
    <property type="molecule type" value="Genomic_DNA"/>
</dbReference>
<reference evidence="1" key="1">
    <citation type="submission" date="2018-05" db="EMBL/GenBank/DDBJ databases">
        <authorList>
            <person name="Lanie J.A."/>
            <person name="Ng W.-L."/>
            <person name="Kazmierczak K.M."/>
            <person name="Andrzejewski T.M."/>
            <person name="Davidsen T.M."/>
            <person name="Wayne K.J."/>
            <person name="Tettelin H."/>
            <person name="Glass J.I."/>
            <person name="Rusch D."/>
            <person name="Podicherti R."/>
            <person name="Tsui H.-C.T."/>
            <person name="Winkler M.E."/>
        </authorList>
    </citation>
    <scope>NUCLEOTIDE SEQUENCE</scope>
</reference>
<dbReference type="AlphaFoldDB" id="A0A382BL00"/>